<evidence type="ECO:0000259" key="1">
    <source>
        <dbReference type="Pfam" id="PF10552"/>
    </source>
</evidence>
<dbReference type="Pfam" id="PF10552">
    <property type="entry name" value="ORF6C"/>
    <property type="match status" value="1"/>
</dbReference>
<sequence length="78" mass="9260">MGVEQETLHLGEQRRIQKAIAGKVYELESNPAVHPELFKKLYREIKSRFEVSTYKEVKREDLQEVIRYIEGWAPRKVS</sequence>
<dbReference type="AlphaFoldDB" id="A0A365KKN1"/>
<evidence type="ECO:0000313" key="2">
    <source>
        <dbReference type="EMBL" id="RAZ73601.1"/>
    </source>
</evidence>
<keyword evidence="3" id="KW-1185">Reference proteome</keyword>
<proteinExistence type="predicted"/>
<name>A0A365KKN1_9BACL</name>
<dbReference type="EMBL" id="QLZR01000009">
    <property type="protein sequence ID" value="RAZ73601.1"/>
    <property type="molecule type" value="Genomic_DNA"/>
</dbReference>
<feature type="domain" description="ORF6C" evidence="1">
    <location>
        <begin position="7"/>
        <end position="76"/>
    </location>
</feature>
<organism evidence="2 3">
    <name type="scientific">Planococcus halotolerans</name>
    <dbReference type="NCBI Taxonomy" id="2233542"/>
    <lineage>
        <taxon>Bacteria</taxon>
        <taxon>Bacillati</taxon>
        <taxon>Bacillota</taxon>
        <taxon>Bacilli</taxon>
        <taxon>Bacillales</taxon>
        <taxon>Caryophanaceae</taxon>
        <taxon>Planococcus</taxon>
    </lineage>
</organism>
<accession>A0A365KKN1</accession>
<evidence type="ECO:0000313" key="3">
    <source>
        <dbReference type="Proteomes" id="UP000251002"/>
    </source>
</evidence>
<protein>
    <recommendedName>
        <fullName evidence="1">ORF6C domain-containing protein</fullName>
    </recommendedName>
</protein>
<dbReference type="RefSeq" id="WP_112224791.1">
    <property type="nucleotide sequence ID" value="NZ_CP196859.1"/>
</dbReference>
<dbReference type="InterPro" id="IPR018878">
    <property type="entry name" value="ORF6C_dom"/>
</dbReference>
<reference evidence="2 3" key="1">
    <citation type="submission" date="2018-06" db="EMBL/GenBank/DDBJ databases">
        <title>The draft genome sequences of strains SCU63 and S1.</title>
        <authorList>
            <person name="Gan L."/>
        </authorList>
    </citation>
    <scope>NUCLEOTIDE SEQUENCE [LARGE SCALE GENOMIC DNA]</scope>
    <source>
        <strain evidence="2 3">SCU63</strain>
    </source>
</reference>
<gene>
    <name evidence="2" type="ORF">DP120_16825</name>
</gene>
<comment type="caution">
    <text evidence="2">The sequence shown here is derived from an EMBL/GenBank/DDBJ whole genome shotgun (WGS) entry which is preliminary data.</text>
</comment>
<dbReference type="Proteomes" id="UP000251002">
    <property type="component" value="Unassembled WGS sequence"/>
</dbReference>